<name>A0A066UEN5_9GAMM</name>
<dbReference type="Gene3D" id="2.40.30.10">
    <property type="entry name" value="Translation factors"/>
    <property type="match status" value="1"/>
</dbReference>
<dbReference type="PANTHER" id="PTHR42887">
    <property type="entry name" value="OS12G0638800 PROTEIN"/>
    <property type="match status" value="1"/>
</dbReference>
<feature type="domain" description="RsdA/BaiN/AoA(So)-like insert" evidence="5">
    <location>
        <begin position="200"/>
        <end position="347"/>
    </location>
</feature>
<evidence type="ECO:0000256" key="3">
    <source>
        <dbReference type="ARBA" id="ARBA00022827"/>
    </source>
</evidence>
<dbReference type="InterPro" id="IPR023166">
    <property type="entry name" value="BaiN-like_dom_sf"/>
</dbReference>
<evidence type="ECO:0000256" key="2">
    <source>
        <dbReference type="ARBA" id="ARBA00022630"/>
    </source>
</evidence>
<evidence type="ECO:0000259" key="4">
    <source>
        <dbReference type="Pfam" id="PF03486"/>
    </source>
</evidence>
<dbReference type="eggNOG" id="COG2081">
    <property type="taxonomic scope" value="Bacteria"/>
</dbReference>
<reference evidence="6 7" key="1">
    <citation type="journal article" date="2014" name="Genome Announc.">
        <title>Draft Genome Sequence of Moraxella bovoculi Strain 237T (ATCC BAA-1259T) Isolated from a Calf with Infectious Bovine Keratoconjunctivitis.</title>
        <authorList>
            <person name="Calcutt M.J."/>
            <person name="Foecking M.F."/>
            <person name="Martin N.T."/>
            <person name="Mhlanga-Mutangadura T."/>
            <person name="Reilly T.J."/>
        </authorList>
    </citation>
    <scope>NUCLEOTIDE SEQUENCE [LARGE SCALE GENOMIC DNA]</scope>
    <source>
        <strain evidence="6 7">237</strain>
    </source>
</reference>
<evidence type="ECO:0000313" key="6">
    <source>
        <dbReference type="EMBL" id="KDN25881.1"/>
    </source>
</evidence>
<dbReference type="InterPro" id="IPR004792">
    <property type="entry name" value="BaiN-like"/>
</dbReference>
<dbReference type="PRINTS" id="PR00420">
    <property type="entry name" value="RNGMNOXGNASE"/>
</dbReference>
<dbReference type="SUPFAM" id="SSF51905">
    <property type="entry name" value="FAD/NAD(P)-binding domain"/>
    <property type="match status" value="1"/>
</dbReference>
<proteinExistence type="predicted"/>
<protein>
    <submittedName>
        <fullName evidence="6">Putative pyridine nucleotide-disulfide oxidoreductase</fullName>
    </submittedName>
</protein>
<dbReference type="OrthoDB" id="5288829at2"/>
<dbReference type="NCBIfam" id="TIGR00275">
    <property type="entry name" value="aminoacetone oxidase family FAD-binding enzyme"/>
    <property type="match status" value="1"/>
</dbReference>
<accession>A0A066UEN5</accession>
<dbReference type="Gene3D" id="3.50.50.60">
    <property type="entry name" value="FAD/NAD(P)-binding domain"/>
    <property type="match status" value="1"/>
</dbReference>
<dbReference type="NCBIfam" id="TIGR03862">
    <property type="entry name" value="flavo_PP4765"/>
    <property type="match status" value="1"/>
</dbReference>
<dbReference type="Proteomes" id="UP000035860">
    <property type="component" value="Unassembled WGS sequence"/>
</dbReference>
<sequence length="407" mass="44788">MTQKNNSAPAVAIIGAGASGLMAAEVLSARGIEVHVFEQMPTAGRKILMAGKTGLNISHSEPLDDFVIRYTPSDVMAKFVRDFHAEDIRTWMNGLGIDSYVGSSGRIFPVQMKASDLLRAWLSRLSEQGVQFHYRHACMGVQDNLVNFIKKDKRGDELDRFERRFDAIVLACGGGSYARLGSDGAWQAWFSDDELTPLYASNAGVVRSWSPFMNDVFGQALKRITITAGDESAHGDVVISHYGMESGLIYKLNHAMRTMLNESGRIRLQIDLMPDKSIDDIAKALNKSKKQSLNNSLRKAGLDATKIASLRECTHKTDWSDLSKMAAFVKNLPVDFDGFRPMDEAISTGGGVRLSVVNDQLQSRRNPHLFIAGEMLDWDAPTGGYLLTACLAMGRMVGQSVADFIQN</sequence>
<dbReference type="PANTHER" id="PTHR42887:SF1">
    <property type="entry name" value="BLR3961 PROTEIN"/>
    <property type="match status" value="1"/>
</dbReference>
<gene>
    <name evidence="6" type="ORF">MBO_01765</name>
</gene>
<dbReference type="RefSeq" id="WP_036362463.1">
    <property type="nucleotide sequence ID" value="NZ_AOMT01000005.1"/>
</dbReference>
<dbReference type="InterPro" id="IPR022460">
    <property type="entry name" value="Flavoprotein_PP4765"/>
</dbReference>
<dbReference type="AlphaFoldDB" id="A0A066UEN5"/>
<comment type="caution">
    <text evidence="6">The sequence shown here is derived from an EMBL/GenBank/DDBJ whole genome shotgun (WGS) entry which is preliminary data.</text>
</comment>
<evidence type="ECO:0000259" key="5">
    <source>
        <dbReference type="Pfam" id="PF22780"/>
    </source>
</evidence>
<dbReference type="Pfam" id="PF22780">
    <property type="entry name" value="HI0933_like_1st"/>
    <property type="match status" value="1"/>
</dbReference>
<keyword evidence="7" id="KW-1185">Reference proteome</keyword>
<dbReference type="Gene3D" id="1.10.8.260">
    <property type="entry name" value="HI0933 insert domain-like"/>
    <property type="match status" value="1"/>
</dbReference>
<keyword evidence="2" id="KW-0285">Flavoprotein</keyword>
<comment type="cofactor">
    <cofactor evidence="1">
        <name>FAD</name>
        <dbReference type="ChEBI" id="CHEBI:57692"/>
    </cofactor>
</comment>
<organism evidence="6 7">
    <name type="scientific">Moraxella bovoculi 237</name>
    <dbReference type="NCBI Taxonomy" id="743974"/>
    <lineage>
        <taxon>Bacteria</taxon>
        <taxon>Pseudomonadati</taxon>
        <taxon>Pseudomonadota</taxon>
        <taxon>Gammaproteobacteria</taxon>
        <taxon>Moraxellales</taxon>
        <taxon>Moraxellaceae</taxon>
        <taxon>Moraxella</taxon>
    </lineage>
</organism>
<evidence type="ECO:0000313" key="7">
    <source>
        <dbReference type="Proteomes" id="UP000035860"/>
    </source>
</evidence>
<dbReference type="SUPFAM" id="SSF160996">
    <property type="entry name" value="HI0933 insert domain-like"/>
    <property type="match status" value="1"/>
</dbReference>
<keyword evidence="3" id="KW-0274">FAD</keyword>
<dbReference type="InterPro" id="IPR057661">
    <property type="entry name" value="RsdA/BaiN/AoA(So)_Rossmann"/>
</dbReference>
<evidence type="ECO:0000256" key="1">
    <source>
        <dbReference type="ARBA" id="ARBA00001974"/>
    </source>
</evidence>
<feature type="domain" description="RsdA/BaiN/AoA(So)-like Rossmann fold-like" evidence="4">
    <location>
        <begin position="11"/>
        <end position="399"/>
    </location>
</feature>
<dbReference type="InterPro" id="IPR055178">
    <property type="entry name" value="RsdA/BaiN/AoA(So)-like_dom"/>
</dbReference>
<dbReference type="InterPro" id="IPR036188">
    <property type="entry name" value="FAD/NAD-bd_sf"/>
</dbReference>
<dbReference type="EMBL" id="AOMT01000005">
    <property type="protein sequence ID" value="KDN25881.1"/>
    <property type="molecule type" value="Genomic_DNA"/>
</dbReference>
<dbReference type="Pfam" id="PF03486">
    <property type="entry name" value="HI0933_like"/>
    <property type="match status" value="1"/>
</dbReference>